<reference evidence="2 3" key="1">
    <citation type="submission" date="2017-03" db="EMBL/GenBank/DDBJ databases">
        <title>Genome Survey of Euroglyphus maynei.</title>
        <authorList>
            <person name="Arlian L.G."/>
            <person name="Morgan M.S."/>
            <person name="Rider S.D."/>
        </authorList>
    </citation>
    <scope>NUCLEOTIDE SEQUENCE [LARGE SCALE GENOMIC DNA]</scope>
    <source>
        <strain evidence="2">Arlian Lab</strain>
        <tissue evidence="2">Whole body</tissue>
    </source>
</reference>
<keyword evidence="1" id="KW-0732">Signal</keyword>
<sequence length="90" mass="10252">MLHHVFQLLLMAVVCQQTMATVLDMLFKDEPEVVHHHVSVPMKVIQHVPYKVPMPVLVKQEPEVKTVEVPVKVPVAIPVKIPVKIPYPVY</sequence>
<organism evidence="2 3">
    <name type="scientific">Euroglyphus maynei</name>
    <name type="common">Mayne's house dust mite</name>
    <dbReference type="NCBI Taxonomy" id="6958"/>
    <lineage>
        <taxon>Eukaryota</taxon>
        <taxon>Metazoa</taxon>
        <taxon>Ecdysozoa</taxon>
        <taxon>Arthropoda</taxon>
        <taxon>Chelicerata</taxon>
        <taxon>Arachnida</taxon>
        <taxon>Acari</taxon>
        <taxon>Acariformes</taxon>
        <taxon>Sarcoptiformes</taxon>
        <taxon>Astigmata</taxon>
        <taxon>Psoroptidia</taxon>
        <taxon>Analgoidea</taxon>
        <taxon>Pyroglyphidae</taxon>
        <taxon>Pyroglyphinae</taxon>
        <taxon>Euroglyphus</taxon>
    </lineage>
</organism>
<proteinExistence type="predicted"/>
<dbReference type="AlphaFoldDB" id="A0A1Y3AZK4"/>
<evidence type="ECO:0000256" key="1">
    <source>
        <dbReference type="SAM" id="SignalP"/>
    </source>
</evidence>
<keyword evidence="3" id="KW-1185">Reference proteome</keyword>
<feature type="signal peptide" evidence="1">
    <location>
        <begin position="1"/>
        <end position="20"/>
    </location>
</feature>
<feature type="non-terminal residue" evidence="2">
    <location>
        <position position="90"/>
    </location>
</feature>
<feature type="chain" id="PRO_5012915057" description="DFP2-like protein" evidence="1">
    <location>
        <begin position="21"/>
        <end position="90"/>
    </location>
</feature>
<dbReference type="Proteomes" id="UP000194236">
    <property type="component" value="Unassembled WGS sequence"/>
</dbReference>
<evidence type="ECO:0000313" key="3">
    <source>
        <dbReference type="Proteomes" id="UP000194236"/>
    </source>
</evidence>
<accession>A0A1Y3AZK4</accession>
<evidence type="ECO:0000313" key="2">
    <source>
        <dbReference type="EMBL" id="OTF73407.1"/>
    </source>
</evidence>
<protein>
    <recommendedName>
        <fullName evidence="4">DFP2-like protein</fullName>
    </recommendedName>
</protein>
<dbReference type="EMBL" id="MUJZ01051734">
    <property type="protein sequence ID" value="OTF73407.1"/>
    <property type="molecule type" value="Genomic_DNA"/>
</dbReference>
<evidence type="ECO:0008006" key="4">
    <source>
        <dbReference type="Google" id="ProtNLM"/>
    </source>
</evidence>
<gene>
    <name evidence="2" type="ORF">BLA29_013954</name>
</gene>
<name>A0A1Y3AZK4_EURMA</name>
<comment type="caution">
    <text evidence="2">The sequence shown here is derived from an EMBL/GenBank/DDBJ whole genome shotgun (WGS) entry which is preliminary data.</text>
</comment>